<protein>
    <recommendedName>
        <fullName evidence="6">RING-type domain-containing protein</fullName>
    </recommendedName>
</protein>
<dbReference type="InterPro" id="IPR013083">
    <property type="entry name" value="Znf_RING/FYVE/PHD"/>
</dbReference>
<dbReference type="PROSITE" id="PS00518">
    <property type="entry name" value="ZF_RING_1"/>
    <property type="match status" value="1"/>
</dbReference>
<dbReference type="GO" id="GO:0008270">
    <property type="term" value="F:zinc ion binding"/>
    <property type="evidence" value="ECO:0007669"/>
    <property type="project" value="UniProtKB-KW"/>
</dbReference>
<evidence type="ECO:0000313" key="8">
    <source>
        <dbReference type="Proteomes" id="UP000030762"/>
    </source>
</evidence>
<keyword evidence="5" id="KW-0472">Membrane</keyword>
<keyword evidence="8" id="KW-1185">Reference proteome</keyword>
<dbReference type="GeneID" id="19953396"/>
<reference evidence="7 8" key="1">
    <citation type="submission" date="2012-04" db="EMBL/GenBank/DDBJ databases">
        <title>The Genome Sequence of Saprolegnia declina VS20.</title>
        <authorList>
            <consortium name="The Broad Institute Genome Sequencing Platform"/>
            <person name="Russ C."/>
            <person name="Nusbaum C."/>
            <person name="Tyler B."/>
            <person name="van West P."/>
            <person name="Dieguez-Uribeondo J."/>
            <person name="de Bruijn I."/>
            <person name="Tripathy S."/>
            <person name="Jiang R."/>
            <person name="Young S.K."/>
            <person name="Zeng Q."/>
            <person name="Gargeya S."/>
            <person name="Fitzgerald M."/>
            <person name="Haas B."/>
            <person name="Abouelleil A."/>
            <person name="Alvarado L."/>
            <person name="Arachchi H.M."/>
            <person name="Berlin A."/>
            <person name="Chapman S.B."/>
            <person name="Goldberg J."/>
            <person name="Griggs A."/>
            <person name="Gujja S."/>
            <person name="Hansen M."/>
            <person name="Howarth C."/>
            <person name="Imamovic A."/>
            <person name="Larimer J."/>
            <person name="McCowen C."/>
            <person name="Montmayeur A."/>
            <person name="Murphy C."/>
            <person name="Neiman D."/>
            <person name="Pearson M."/>
            <person name="Priest M."/>
            <person name="Roberts A."/>
            <person name="Saif S."/>
            <person name="Shea T."/>
            <person name="Sisk P."/>
            <person name="Sykes S."/>
            <person name="Wortman J."/>
            <person name="Nusbaum C."/>
            <person name="Birren B."/>
        </authorList>
    </citation>
    <scope>NUCLEOTIDE SEQUENCE [LARGE SCALE GENOMIC DNA]</scope>
    <source>
        <strain evidence="7 8">VS20</strain>
    </source>
</reference>
<name>T0Q867_SAPDV</name>
<dbReference type="eggNOG" id="ENOG502S1XN">
    <property type="taxonomic scope" value="Eukaryota"/>
</dbReference>
<keyword evidence="3" id="KW-0862">Zinc</keyword>
<feature type="transmembrane region" description="Helical" evidence="5">
    <location>
        <begin position="152"/>
        <end position="175"/>
    </location>
</feature>
<organism evidence="7 8">
    <name type="scientific">Saprolegnia diclina (strain VS20)</name>
    <dbReference type="NCBI Taxonomy" id="1156394"/>
    <lineage>
        <taxon>Eukaryota</taxon>
        <taxon>Sar</taxon>
        <taxon>Stramenopiles</taxon>
        <taxon>Oomycota</taxon>
        <taxon>Saprolegniomycetes</taxon>
        <taxon>Saprolegniales</taxon>
        <taxon>Saprolegniaceae</taxon>
        <taxon>Saprolegnia</taxon>
    </lineage>
</organism>
<evidence type="ECO:0000256" key="1">
    <source>
        <dbReference type="ARBA" id="ARBA00022723"/>
    </source>
</evidence>
<evidence type="ECO:0000256" key="2">
    <source>
        <dbReference type="ARBA" id="ARBA00022771"/>
    </source>
</evidence>
<dbReference type="InParanoid" id="T0Q867"/>
<dbReference type="RefSeq" id="XP_008616969.1">
    <property type="nucleotide sequence ID" value="XM_008618747.1"/>
</dbReference>
<dbReference type="VEuPathDB" id="FungiDB:SDRG_12669"/>
<accession>T0Q867</accession>
<dbReference type="PROSITE" id="PS50089">
    <property type="entry name" value="ZF_RING_2"/>
    <property type="match status" value="1"/>
</dbReference>
<dbReference type="EMBL" id="JH767182">
    <property type="protein sequence ID" value="EQC29665.1"/>
    <property type="molecule type" value="Genomic_DNA"/>
</dbReference>
<keyword evidence="5" id="KW-0812">Transmembrane</keyword>
<evidence type="ECO:0000256" key="4">
    <source>
        <dbReference type="PROSITE-ProRule" id="PRU00175"/>
    </source>
</evidence>
<dbReference type="AlphaFoldDB" id="T0Q867"/>
<feature type="domain" description="RING-type" evidence="6">
    <location>
        <begin position="11"/>
        <end position="53"/>
    </location>
</feature>
<proteinExistence type="predicted"/>
<dbReference type="OrthoDB" id="6270329at2759"/>
<dbReference type="OMA" id="CSVKFAN"/>
<dbReference type="Proteomes" id="UP000030762">
    <property type="component" value="Unassembled WGS sequence"/>
</dbReference>
<dbReference type="InterPro" id="IPR017907">
    <property type="entry name" value="Znf_RING_CS"/>
</dbReference>
<evidence type="ECO:0000259" key="6">
    <source>
        <dbReference type="PROSITE" id="PS50089"/>
    </source>
</evidence>
<evidence type="ECO:0000313" key="7">
    <source>
        <dbReference type="EMBL" id="EQC29665.1"/>
    </source>
</evidence>
<keyword evidence="1" id="KW-0479">Metal-binding</keyword>
<keyword evidence="2 4" id="KW-0863">Zinc-finger</keyword>
<gene>
    <name evidence="7" type="ORF">SDRG_12669</name>
</gene>
<sequence length="223" mass="24140">MDTAPVLDATCAACGASLEGKPNQCVTDCGHVFCVACVCRQLGHQKNRCSYCQSVVKLVRQLDPLGQDASREKPCSVKFANTTYILYVSIWSVHDPTATLAELFHLEKTARLIHQGKVLKKGDVWPGAVVQLVGTRKALDAAASTPSSVTSIWAATLAWLVWLLVLVATPFRYLYLFFHSMVAGHAYTSLPSQRYAPVEPAPPSAPTFQALGRAAAPTETDHV</sequence>
<dbReference type="SUPFAM" id="SSF57850">
    <property type="entry name" value="RING/U-box"/>
    <property type="match status" value="1"/>
</dbReference>
<dbReference type="Gene3D" id="3.30.40.10">
    <property type="entry name" value="Zinc/RING finger domain, C3HC4 (zinc finger)"/>
    <property type="match status" value="1"/>
</dbReference>
<evidence type="ECO:0000256" key="5">
    <source>
        <dbReference type="SAM" id="Phobius"/>
    </source>
</evidence>
<dbReference type="InterPro" id="IPR001841">
    <property type="entry name" value="Znf_RING"/>
</dbReference>
<keyword evidence="5" id="KW-1133">Transmembrane helix</keyword>
<evidence type="ECO:0000256" key="3">
    <source>
        <dbReference type="ARBA" id="ARBA00022833"/>
    </source>
</evidence>